<comment type="caution">
    <text evidence="1">The sequence shown here is derived from an EMBL/GenBank/DDBJ whole genome shotgun (WGS) entry which is preliminary data.</text>
</comment>
<sequence>MYTRKIGARSCFPLLPTHANETEVLGTVKVIVRLQAWALNLPSVCLLFTSCREHTLKARKRRTMGPIFNRTLPSPPLSPWTPVTTSGGLTGDGSTKQSMILTATLCFPPGTSSFYKFGLLMEADLIKWLNETIQLECWQDIFAYPIEQQRSDSIDWEADNVITCAAKCLGASCSLVERGRDGLQVHLLTIGCDANVNVHCELPTTVEDTVRTGIKSYDFYTSLIIVHLYASVMENHGTVRSTRGHEFTSVVLKDHFNMSTGSAELVPRALYVMLSRRSPGWKGTSASRSKKWPILSMDEQSLKG</sequence>
<dbReference type="GeneID" id="36343876"/>
<protein>
    <submittedName>
        <fullName evidence="1">Uncharacterized protein</fullName>
    </submittedName>
</protein>
<evidence type="ECO:0000313" key="1">
    <source>
        <dbReference type="EMBL" id="EUB57010.1"/>
    </source>
</evidence>
<evidence type="ECO:0000313" key="2">
    <source>
        <dbReference type="Proteomes" id="UP000019149"/>
    </source>
</evidence>
<organism evidence="1 2">
    <name type="scientific">Echinococcus granulosus</name>
    <name type="common">Hydatid tapeworm</name>
    <dbReference type="NCBI Taxonomy" id="6210"/>
    <lineage>
        <taxon>Eukaryota</taxon>
        <taxon>Metazoa</taxon>
        <taxon>Spiralia</taxon>
        <taxon>Lophotrochozoa</taxon>
        <taxon>Platyhelminthes</taxon>
        <taxon>Cestoda</taxon>
        <taxon>Eucestoda</taxon>
        <taxon>Cyclophyllidea</taxon>
        <taxon>Taeniidae</taxon>
        <taxon>Echinococcus</taxon>
        <taxon>Echinococcus granulosus group</taxon>
    </lineage>
</organism>
<accession>W6U755</accession>
<reference evidence="1 2" key="1">
    <citation type="journal article" date="2013" name="Nat. Genet.">
        <title>The genome of the hydatid tapeworm Echinococcus granulosus.</title>
        <authorList>
            <person name="Zheng H."/>
            <person name="Zhang W."/>
            <person name="Zhang L."/>
            <person name="Zhang Z."/>
            <person name="Li J."/>
            <person name="Lu G."/>
            <person name="Zhu Y."/>
            <person name="Wang Y."/>
            <person name="Huang Y."/>
            <person name="Liu J."/>
            <person name="Kang H."/>
            <person name="Chen J."/>
            <person name="Wang L."/>
            <person name="Chen A."/>
            <person name="Yu S."/>
            <person name="Gao Z."/>
            <person name="Jin L."/>
            <person name="Gu W."/>
            <person name="Wang Z."/>
            <person name="Zhao L."/>
            <person name="Shi B."/>
            <person name="Wen H."/>
            <person name="Lin R."/>
            <person name="Jones M.K."/>
            <person name="Brejova B."/>
            <person name="Vinar T."/>
            <person name="Zhao G."/>
            <person name="McManus D.P."/>
            <person name="Chen Z."/>
            <person name="Zhou Y."/>
            <person name="Wang S."/>
        </authorList>
    </citation>
    <scope>NUCLEOTIDE SEQUENCE [LARGE SCALE GENOMIC DNA]</scope>
</reference>
<proteinExistence type="predicted"/>
<dbReference type="Proteomes" id="UP000019149">
    <property type="component" value="Unassembled WGS sequence"/>
</dbReference>
<keyword evidence="2" id="KW-1185">Reference proteome</keyword>
<dbReference type="KEGG" id="egl:EGR_08161"/>
<gene>
    <name evidence="1" type="ORF">EGR_08161</name>
</gene>
<dbReference type="RefSeq" id="XP_024348206.1">
    <property type="nucleotide sequence ID" value="XM_024497410.1"/>
</dbReference>
<dbReference type="AlphaFoldDB" id="W6U755"/>
<dbReference type="EMBL" id="APAU02000097">
    <property type="protein sequence ID" value="EUB57010.1"/>
    <property type="molecule type" value="Genomic_DNA"/>
</dbReference>
<dbReference type="CTD" id="36343876"/>
<name>W6U755_ECHGR</name>